<dbReference type="InterPro" id="IPR011013">
    <property type="entry name" value="Gal_mutarotase_sf_dom"/>
</dbReference>
<dbReference type="CDD" id="cd06593">
    <property type="entry name" value="GH31_xylosidase_YicI"/>
    <property type="match status" value="1"/>
</dbReference>
<gene>
    <name evidence="6" type="ORF">KTA_02680</name>
</gene>
<dbReference type="Gene3D" id="2.60.40.1180">
    <property type="entry name" value="Golgi alpha-mannosidase II"/>
    <property type="match status" value="1"/>
</dbReference>
<dbReference type="Pfam" id="PF13802">
    <property type="entry name" value="Gal_mutarotas_2"/>
    <property type="match status" value="1"/>
</dbReference>
<feature type="domain" description="Glycoside hydrolase family 31 N-terminal" evidence="4">
    <location>
        <begin position="95"/>
        <end position="282"/>
    </location>
</feature>
<sequence>MDLVEGRAGVLTQGRYLRRLVRATAWPGGLRAEVALIPFRLLGSSLRPVVVSAEPLAQQMTTTGVPNRPAETGGLAEREGHVGGALAAVEAQVMLELQVLSPRIVRLRLGQPAALQRTRAYGMLVPGALEEVLSATYGPHVPLPSLEETTTGVRLTLEGISIMLERDPFSLQITSAAAPEVSWRTALDDRNVHGLLCTPPPGLDGAPQEPPAAFWSWAIAPEEHFYGLGERFARLDHRGTVVTLFNIDAWGTTTEAAYKNVPFLLSSRGYGLFVHTPAPVAFALGTPSARAALVRCGEAELDLFVFFGREAREILEAYTRLTGRATLPPRWAFGVWLSRCRYQTRAEVEEVAARARAEGVPCDVLHIDPAWLAQPNLSCDFTVNEEAFPDLPGLIQELGERGFKVSLWELPYVSEQAPRYQEAARAGYFLRDERGEPIGADFGGPPPDGRKRAIVDFTNPAARAWWQDLHRPLLRAGVAVFKTDFGEGVPLEARAANGMTGYELRNLYALLYNAAVHEVIAQETGRPGFVWGRSGWAGTQRYPAQWGGDPKTDVAAMACTLRGGLNLALSAPGLWAHDIGGFYGPPPSPELYIRWAQFGLFSPLARAHGTTPREPWAFGEEALTIFRRYARLRLRLNPYLYSLAWEAHAYGLPMLRPLLLEFPDDPIAASIDDAYLLGSALLVAPVFSEAREPVARRLYLPAGEWVDFWSDERLEGGRYVTRLAPLELLPVYVRAGTVLPLGPERTFLSEQPPDELTLEVYPGAPGAGRVVWDASGAATELHLLPLGADGWQLQITGERQAHWSVRWHTSQGIKEQVIGFTARATLSLSDGLLQG</sequence>
<protein>
    <submittedName>
        <fullName evidence="6">Uncharacterized protein</fullName>
    </submittedName>
</protein>
<dbReference type="GO" id="GO:0030246">
    <property type="term" value="F:carbohydrate binding"/>
    <property type="evidence" value="ECO:0007669"/>
    <property type="project" value="InterPro"/>
</dbReference>
<comment type="similarity">
    <text evidence="1 2">Belongs to the glycosyl hydrolase 31 family.</text>
</comment>
<dbReference type="GO" id="GO:0004553">
    <property type="term" value="F:hydrolase activity, hydrolyzing O-glycosyl compounds"/>
    <property type="evidence" value="ECO:0007669"/>
    <property type="project" value="InterPro"/>
</dbReference>
<dbReference type="Gene3D" id="3.20.20.80">
    <property type="entry name" value="Glycosidases"/>
    <property type="match status" value="1"/>
</dbReference>
<evidence type="ECO:0000259" key="4">
    <source>
        <dbReference type="Pfam" id="PF13802"/>
    </source>
</evidence>
<dbReference type="InterPro" id="IPR013780">
    <property type="entry name" value="Glyco_hydro_b"/>
</dbReference>
<proteinExistence type="inferred from homology"/>
<dbReference type="Pfam" id="PF21365">
    <property type="entry name" value="Glyco_hydro_31_3rd"/>
    <property type="match status" value="1"/>
</dbReference>
<evidence type="ECO:0000256" key="1">
    <source>
        <dbReference type="ARBA" id="ARBA00007806"/>
    </source>
</evidence>
<reference evidence="6" key="1">
    <citation type="submission" date="2018-12" db="EMBL/GenBank/DDBJ databases">
        <title>Novel natural products biosynthetic potential of the class Ktedonobacteria.</title>
        <authorList>
            <person name="Zheng Y."/>
            <person name="Saitou A."/>
            <person name="Wang C.M."/>
            <person name="Toyoda A."/>
            <person name="Minakuchi Y."/>
            <person name="Sekiguchi Y."/>
            <person name="Ueda K."/>
            <person name="Takano H."/>
            <person name="Sakai Y."/>
            <person name="Yokota A."/>
            <person name="Yabe S."/>
        </authorList>
    </citation>
    <scope>NUCLEOTIDE SEQUENCE</scope>
    <source>
        <strain evidence="6">A3-2</strain>
    </source>
</reference>
<dbReference type="InterPro" id="IPR051816">
    <property type="entry name" value="Glycosyl_Hydrolase_31"/>
</dbReference>
<dbReference type="InterPro" id="IPR025887">
    <property type="entry name" value="Glyco_hydro_31_N_dom"/>
</dbReference>
<dbReference type="GO" id="GO:0005975">
    <property type="term" value="P:carbohydrate metabolic process"/>
    <property type="evidence" value="ECO:0007669"/>
    <property type="project" value="InterPro"/>
</dbReference>
<dbReference type="PANTHER" id="PTHR43863:SF2">
    <property type="entry name" value="MALTASE-GLUCOAMYLASE"/>
    <property type="match status" value="1"/>
</dbReference>
<dbReference type="SUPFAM" id="SSF51445">
    <property type="entry name" value="(Trans)glycosidases"/>
    <property type="match status" value="1"/>
</dbReference>
<dbReference type="InterPro" id="IPR000322">
    <property type="entry name" value="Glyco_hydro_31_TIM"/>
</dbReference>
<dbReference type="InterPro" id="IPR048395">
    <property type="entry name" value="Glyco_hydro_31_C"/>
</dbReference>
<feature type="domain" description="Glycosyl hydrolase family 31 C-terminal" evidence="5">
    <location>
        <begin position="651"/>
        <end position="739"/>
    </location>
</feature>
<dbReference type="SUPFAM" id="SSF74650">
    <property type="entry name" value="Galactose mutarotase-like"/>
    <property type="match status" value="1"/>
</dbReference>
<evidence type="ECO:0000259" key="5">
    <source>
        <dbReference type="Pfam" id="PF21365"/>
    </source>
</evidence>
<evidence type="ECO:0000313" key="6">
    <source>
        <dbReference type="EMBL" id="BBH92069.1"/>
    </source>
</evidence>
<keyword evidence="2" id="KW-0378">Hydrolase</keyword>
<dbReference type="CDD" id="cd14752">
    <property type="entry name" value="GH31_N"/>
    <property type="match status" value="1"/>
</dbReference>
<dbReference type="Pfam" id="PF01055">
    <property type="entry name" value="Glyco_hydro_31_2nd"/>
    <property type="match status" value="1"/>
</dbReference>
<dbReference type="Gene3D" id="2.60.40.1760">
    <property type="entry name" value="glycosyl hydrolase (family 31)"/>
    <property type="match status" value="1"/>
</dbReference>
<evidence type="ECO:0000259" key="3">
    <source>
        <dbReference type="Pfam" id="PF01055"/>
    </source>
</evidence>
<organism evidence="6">
    <name type="scientific">Thermogemmatispora argillosa</name>
    <dbReference type="NCBI Taxonomy" id="2045280"/>
    <lineage>
        <taxon>Bacteria</taxon>
        <taxon>Bacillati</taxon>
        <taxon>Chloroflexota</taxon>
        <taxon>Ktedonobacteria</taxon>
        <taxon>Thermogemmatisporales</taxon>
        <taxon>Thermogemmatisporaceae</taxon>
        <taxon>Thermogemmatispora</taxon>
    </lineage>
</organism>
<accession>A0A455SY81</accession>
<dbReference type="AlphaFoldDB" id="A0A455SY81"/>
<feature type="domain" description="Glycoside hydrolase family 31 TIM barrel" evidence="3">
    <location>
        <begin position="326"/>
        <end position="643"/>
    </location>
</feature>
<keyword evidence="2" id="KW-0326">Glycosidase</keyword>
<dbReference type="SUPFAM" id="SSF51011">
    <property type="entry name" value="Glycosyl hydrolase domain"/>
    <property type="match status" value="1"/>
</dbReference>
<dbReference type="PANTHER" id="PTHR43863">
    <property type="entry name" value="HYDROLASE, PUTATIVE (AFU_ORTHOLOGUE AFUA_1G03140)-RELATED"/>
    <property type="match status" value="1"/>
</dbReference>
<name>A0A455SY81_9CHLR</name>
<dbReference type="InterPro" id="IPR017853">
    <property type="entry name" value="GH"/>
</dbReference>
<evidence type="ECO:0000256" key="2">
    <source>
        <dbReference type="RuleBase" id="RU361185"/>
    </source>
</evidence>
<dbReference type="EMBL" id="AP019377">
    <property type="protein sequence ID" value="BBH92069.1"/>
    <property type="molecule type" value="Genomic_DNA"/>
</dbReference>